<protein>
    <submittedName>
        <fullName evidence="1">Uncharacterized protein</fullName>
    </submittedName>
</protein>
<feature type="non-terminal residue" evidence="1">
    <location>
        <position position="1"/>
    </location>
</feature>
<name>A0AAD5S3X1_9FUNG</name>
<dbReference type="PANTHER" id="PTHR40129">
    <property type="entry name" value="KETOPANTOATE REDUCTASE N-TERMINAL DOMAIN-CONTAINING PROTEIN"/>
    <property type="match status" value="1"/>
</dbReference>
<accession>A0AAD5S3X1</accession>
<dbReference type="EMBL" id="JADGJD010002064">
    <property type="protein sequence ID" value="KAJ3035292.1"/>
    <property type="molecule type" value="Genomic_DNA"/>
</dbReference>
<evidence type="ECO:0000313" key="1">
    <source>
        <dbReference type="EMBL" id="KAJ3035292.1"/>
    </source>
</evidence>
<dbReference type="AlphaFoldDB" id="A0AAD5S3X1"/>
<reference evidence="1" key="1">
    <citation type="submission" date="2020-05" db="EMBL/GenBank/DDBJ databases">
        <title>Phylogenomic resolution of chytrid fungi.</title>
        <authorList>
            <person name="Stajich J.E."/>
            <person name="Amses K."/>
            <person name="Simmons R."/>
            <person name="Seto K."/>
            <person name="Myers J."/>
            <person name="Bonds A."/>
            <person name="Quandt C.A."/>
            <person name="Barry K."/>
            <person name="Liu P."/>
            <person name="Grigoriev I."/>
            <person name="Longcore J.E."/>
            <person name="James T.Y."/>
        </authorList>
    </citation>
    <scope>NUCLEOTIDE SEQUENCE</scope>
    <source>
        <strain evidence="1">JEL0318</strain>
    </source>
</reference>
<dbReference type="Proteomes" id="UP001212841">
    <property type="component" value="Unassembled WGS sequence"/>
</dbReference>
<evidence type="ECO:0000313" key="2">
    <source>
        <dbReference type="Proteomes" id="UP001212841"/>
    </source>
</evidence>
<organism evidence="1 2">
    <name type="scientific">Rhizophlyctis rosea</name>
    <dbReference type="NCBI Taxonomy" id="64517"/>
    <lineage>
        <taxon>Eukaryota</taxon>
        <taxon>Fungi</taxon>
        <taxon>Fungi incertae sedis</taxon>
        <taxon>Chytridiomycota</taxon>
        <taxon>Chytridiomycota incertae sedis</taxon>
        <taxon>Chytridiomycetes</taxon>
        <taxon>Rhizophlyctidales</taxon>
        <taxon>Rhizophlyctidaceae</taxon>
        <taxon>Rhizophlyctis</taxon>
    </lineage>
</organism>
<proteinExistence type="predicted"/>
<dbReference type="PANTHER" id="PTHR40129:SF2">
    <property type="entry name" value="KETOPANTOATE REDUCTASE N-TERMINAL DOMAIN-CONTAINING PROTEIN"/>
    <property type="match status" value="1"/>
</dbReference>
<comment type="caution">
    <text evidence="1">The sequence shown here is derived from an EMBL/GenBank/DDBJ whole genome shotgun (WGS) entry which is preliminary data.</text>
</comment>
<gene>
    <name evidence="1" type="ORF">HK097_004245</name>
</gene>
<sequence>SSLHLIHGEDVARAITALHLHPTPSERWLLTDGSVYDWWHLAASWGSGGFAGKGAPPSGEQGKWVRELMGEHGIRALPRDTSSLDRVLDSREFWNRFGLEPLWGRADDGPTSEGPGGGFCMM</sequence>
<keyword evidence="2" id="KW-1185">Reference proteome</keyword>